<name>A0A2G7G2J0_9EURO</name>
<dbReference type="EMBL" id="ML737117">
    <property type="protein sequence ID" value="KAE8346124.1"/>
    <property type="molecule type" value="Genomic_DNA"/>
</dbReference>
<sequence length="487" mass="53643">METRPSSRTALPVHLAAIFAGKIDGRTENVRYRQQQFHRLHKAIITSLTEIKEALVRDSGHQHHEVQAELHQALREITTHYRSLNLEEAIGKEYRVAHGQDNRDGRRGVGIVYIIPGGHNLFYSLVACISAAVAAGNCIVVELPRTTLQLPELLRRVLSNALDRDTFTFTEERPDATVLQDMFVVCQDQSNSTELGSQLALVSPNGLRTVAVVDRTAQVEVAAQELGLARFLFRGQSPYAPDLVLVNEFCVEQFLEALLKYAAKGLGLGRCDDVPAVPRRGKTPSQLDRLSAEEGTQVVVSGSDWGIAIVHDRHSTLLSTKINERLLLIHTVTSLDDAINFCNSTSTLAATYTFSAPAAAKYVSESIDAHLSWINHIPYDMLVGPVLPAQYPLNTETRYTVEMFEVPRPQIISPTASTMTSASILKRKGIDAQIEERIQAPLPALQQRPGHRVGFFEQGLISGGLVALTPLAGFVLLGAYRVFSTRK</sequence>
<evidence type="ECO:0000313" key="3">
    <source>
        <dbReference type="EMBL" id="PIG87077.1"/>
    </source>
</evidence>
<evidence type="ECO:0000313" key="2">
    <source>
        <dbReference type="EMBL" id="KAE8346124.1"/>
    </source>
</evidence>
<dbReference type="SUPFAM" id="SSF53720">
    <property type="entry name" value="ALDH-like"/>
    <property type="match status" value="1"/>
</dbReference>
<evidence type="ECO:0008006" key="5">
    <source>
        <dbReference type="Google" id="ProtNLM"/>
    </source>
</evidence>
<dbReference type="STRING" id="656916.A0A2G7G2J0"/>
<organism evidence="3 4">
    <name type="scientific">Aspergillus arachidicola</name>
    <dbReference type="NCBI Taxonomy" id="656916"/>
    <lineage>
        <taxon>Eukaryota</taxon>
        <taxon>Fungi</taxon>
        <taxon>Dikarya</taxon>
        <taxon>Ascomycota</taxon>
        <taxon>Pezizomycotina</taxon>
        <taxon>Eurotiomycetes</taxon>
        <taxon>Eurotiomycetidae</taxon>
        <taxon>Eurotiales</taxon>
        <taxon>Aspergillaceae</taxon>
        <taxon>Aspergillus</taxon>
        <taxon>Aspergillus subgen. Circumdati</taxon>
    </lineage>
</organism>
<dbReference type="Gene3D" id="3.40.309.10">
    <property type="entry name" value="Aldehyde Dehydrogenase, Chain A, domain 2"/>
    <property type="match status" value="1"/>
</dbReference>
<dbReference type="PANTHER" id="PTHR43111:SF1">
    <property type="entry name" value="ALDEHYDE DEHYDROGENASE B-RELATED"/>
    <property type="match status" value="1"/>
</dbReference>
<dbReference type="InterPro" id="IPR016163">
    <property type="entry name" value="Ald_DH_C"/>
</dbReference>
<feature type="transmembrane region" description="Helical" evidence="1">
    <location>
        <begin position="460"/>
        <end position="483"/>
    </location>
</feature>
<keyword evidence="1" id="KW-1133">Transmembrane helix</keyword>
<evidence type="ECO:0000313" key="4">
    <source>
        <dbReference type="Proteomes" id="UP000231358"/>
    </source>
</evidence>
<dbReference type="InterPro" id="IPR016162">
    <property type="entry name" value="Ald_DH_N"/>
</dbReference>
<dbReference type="Proteomes" id="UP000231358">
    <property type="component" value="Unassembled WGS sequence"/>
</dbReference>
<keyword evidence="1" id="KW-0812">Transmembrane</keyword>
<dbReference type="GO" id="GO:0016620">
    <property type="term" value="F:oxidoreductase activity, acting on the aldehyde or oxo group of donors, NAD or NADP as acceptor"/>
    <property type="evidence" value="ECO:0007669"/>
    <property type="project" value="InterPro"/>
</dbReference>
<keyword evidence="1" id="KW-0472">Membrane</keyword>
<reference evidence="2" key="2">
    <citation type="submission" date="2019-04" db="EMBL/GenBank/DDBJ databases">
        <title>Friends and foes A comparative genomics study of 23 Aspergillus species from section Flavi.</title>
        <authorList>
            <consortium name="DOE Joint Genome Institute"/>
            <person name="Kjaerbolling I."/>
            <person name="Vesth T."/>
            <person name="Frisvad J.C."/>
            <person name="Nybo J.L."/>
            <person name="Theobald S."/>
            <person name="Kildgaard S."/>
            <person name="Isbrandt T."/>
            <person name="Kuo A."/>
            <person name="Sato A."/>
            <person name="Lyhne E.K."/>
            <person name="Kogle M.E."/>
            <person name="Wiebenga A."/>
            <person name="Kun R.S."/>
            <person name="Lubbers R.J."/>
            <person name="Makela M.R."/>
            <person name="Barry K."/>
            <person name="Chovatia M."/>
            <person name="Clum A."/>
            <person name="Daum C."/>
            <person name="Haridas S."/>
            <person name="He G."/>
            <person name="LaButti K."/>
            <person name="Lipzen A."/>
            <person name="Mondo S."/>
            <person name="Riley R."/>
            <person name="Salamov A."/>
            <person name="Simmons B.A."/>
            <person name="Magnuson J.K."/>
            <person name="Henrissat B."/>
            <person name="Mortensen U.H."/>
            <person name="Larsen T.O."/>
            <person name="Devries R.P."/>
            <person name="Grigoriev I.V."/>
            <person name="Machida M."/>
            <person name="Baker S.E."/>
            <person name="Andersen M.R."/>
        </authorList>
    </citation>
    <scope>NUCLEOTIDE SEQUENCE</scope>
    <source>
        <strain evidence="2">CBS 117612</strain>
    </source>
</reference>
<proteinExistence type="predicted"/>
<dbReference type="Gene3D" id="3.40.605.10">
    <property type="entry name" value="Aldehyde Dehydrogenase, Chain A, domain 1"/>
    <property type="match status" value="1"/>
</dbReference>
<dbReference type="Proteomes" id="UP000325558">
    <property type="component" value="Unassembled WGS sequence"/>
</dbReference>
<keyword evidence="4" id="KW-1185">Reference proteome</keyword>
<evidence type="ECO:0000256" key="1">
    <source>
        <dbReference type="SAM" id="Phobius"/>
    </source>
</evidence>
<accession>A0A2G7G2J0</accession>
<gene>
    <name evidence="3" type="ORF">AARAC_004308</name>
    <name evidence="2" type="ORF">BDV24DRAFT_158921</name>
</gene>
<dbReference type="PANTHER" id="PTHR43111">
    <property type="entry name" value="ALDEHYDE DEHYDROGENASE B-RELATED"/>
    <property type="match status" value="1"/>
</dbReference>
<dbReference type="EMBL" id="NEXV01000198">
    <property type="protein sequence ID" value="PIG87077.1"/>
    <property type="molecule type" value="Genomic_DNA"/>
</dbReference>
<protein>
    <recommendedName>
        <fullName evidence="5">Aldehyde dehydrogenase domain-containing protein</fullName>
    </recommendedName>
</protein>
<dbReference type="InterPro" id="IPR016161">
    <property type="entry name" value="Ald_DH/histidinol_DH"/>
</dbReference>
<dbReference type="OrthoDB" id="5596991at2759"/>
<dbReference type="AlphaFoldDB" id="A0A2G7G2J0"/>
<reference evidence="3 4" key="1">
    <citation type="submission" date="2017-05" db="EMBL/GenBank/DDBJ databases">
        <title>Genome sequence for an aflatoxigenic pathogen of Argentinian peanut, Aspergillus arachidicola.</title>
        <authorList>
            <person name="Moore G."/>
            <person name="Beltz S.B."/>
            <person name="Mack B.M."/>
        </authorList>
    </citation>
    <scope>NUCLEOTIDE SEQUENCE [LARGE SCALE GENOMIC DNA]</scope>
    <source>
        <strain evidence="3 4">CBS 117610</strain>
    </source>
</reference>